<evidence type="ECO:0000313" key="2">
    <source>
        <dbReference type="Proteomes" id="UP000092154"/>
    </source>
</evidence>
<name>A0A1B7MHF5_9AGAM</name>
<proteinExistence type="predicted"/>
<reference evidence="1 2" key="1">
    <citation type="submission" date="2016-06" db="EMBL/GenBank/DDBJ databases">
        <title>Comparative genomics of the ectomycorrhizal sister species Rhizopogon vinicolor and Rhizopogon vesiculosus (Basidiomycota: Boletales) reveals a divergence of the mating type B locus.</title>
        <authorList>
            <consortium name="DOE Joint Genome Institute"/>
            <person name="Mujic A.B."/>
            <person name="Kuo A."/>
            <person name="Tritt A."/>
            <person name="Lipzen A."/>
            <person name="Chen C."/>
            <person name="Johnson J."/>
            <person name="Sharma A."/>
            <person name="Barry K."/>
            <person name="Grigoriev I.V."/>
            <person name="Spatafora J.W."/>
        </authorList>
    </citation>
    <scope>NUCLEOTIDE SEQUENCE [LARGE SCALE GENOMIC DNA]</scope>
    <source>
        <strain evidence="1 2">AM-OR11-026</strain>
    </source>
</reference>
<dbReference type="AlphaFoldDB" id="A0A1B7MHF5"/>
<gene>
    <name evidence="1" type="ORF">K503DRAFT_777073</name>
</gene>
<organism evidence="1 2">
    <name type="scientific">Rhizopogon vinicolor AM-OR11-026</name>
    <dbReference type="NCBI Taxonomy" id="1314800"/>
    <lineage>
        <taxon>Eukaryota</taxon>
        <taxon>Fungi</taxon>
        <taxon>Dikarya</taxon>
        <taxon>Basidiomycota</taxon>
        <taxon>Agaricomycotina</taxon>
        <taxon>Agaricomycetes</taxon>
        <taxon>Agaricomycetidae</taxon>
        <taxon>Boletales</taxon>
        <taxon>Suillineae</taxon>
        <taxon>Rhizopogonaceae</taxon>
        <taxon>Rhizopogon</taxon>
    </lineage>
</organism>
<dbReference type="InParanoid" id="A0A1B7MHF5"/>
<protein>
    <submittedName>
        <fullName evidence="1">Uncharacterized protein</fullName>
    </submittedName>
</protein>
<dbReference type="EMBL" id="KV449149">
    <property type="protein sequence ID" value="OAX32032.1"/>
    <property type="molecule type" value="Genomic_DNA"/>
</dbReference>
<evidence type="ECO:0000313" key="1">
    <source>
        <dbReference type="EMBL" id="OAX32032.1"/>
    </source>
</evidence>
<accession>A0A1B7MHF5</accession>
<keyword evidence="2" id="KW-1185">Reference proteome</keyword>
<dbReference type="OrthoDB" id="3251176at2759"/>
<sequence length="179" mass="19986">MQLPQSSVAEILSRENISAKNLAIAHLGGEGFAYDKSTLQGPPLIHLSGNIERLFREWEFSDLFIVNGHGIPVKYWGEFFKKSKTHGGNSAWDSIKVEWGNRKMCHNHARQPDADGRRYGNVNQDLQDVNVLILIVGMMDDSTINTQATTIVCLADRAQPPFSSSRCRTSLRITIVSCI</sequence>
<dbReference type="Proteomes" id="UP000092154">
    <property type="component" value="Unassembled WGS sequence"/>
</dbReference>